<evidence type="ECO:0000313" key="3">
    <source>
        <dbReference type="Proteomes" id="UP000256845"/>
    </source>
</evidence>
<proteinExistence type="predicted"/>
<dbReference type="Proteomes" id="UP000256845">
    <property type="component" value="Unassembled WGS sequence"/>
</dbReference>
<dbReference type="AlphaFoldDB" id="A0A3D9HS60"/>
<evidence type="ECO:0000313" key="2">
    <source>
        <dbReference type="EMBL" id="RED52171.1"/>
    </source>
</evidence>
<keyword evidence="1" id="KW-0732">Signal</keyword>
<protein>
    <submittedName>
        <fullName evidence="2">Uncharacterized protein</fullName>
    </submittedName>
</protein>
<feature type="signal peptide" evidence="1">
    <location>
        <begin position="1"/>
        <end position="18"/>
    </location>
</feature>
<dbReference type="EMBL" id="QRDW01000002">
    <property type="protein sequence ID" value="RED52171.1"/>
    <property type="molecule type" value="Genomic_DNA"/>
</dbReference>
<sequence>MRKILSVILLLLPISALAEVDYETEPGWQAFQRVCLEQVGDVKEAMISIPKLAQELTGGTKITDVAYRKEQLIPDGDDAWSYNDGVRWYMIITDYGSCAVRVPGKFKGADEALSAMGYSRFGSVSSKWTEHEFYYSIDPGAPVVNLIHAVRNGEARLALIAINRQAYQIAVEKHPEDNPPLPDSD</sequence>
<evidence type="ECO:0000256" key="1">
    <source>
        <dbReference type="SAM" id="SignalP"/>
    </source>
</evidence>
<comment type="caution">
    <text evidence="2">The sequence shown here is derived from an EMBL/GenBank/DDBJ whole genome shotgun (WGS) entry which is preliminary data.</text>
</comment>
<reference evidence="2 3" key="1">
    <citation type="submission" date="2018-07" db="EMBL/GenBank/DDBJ databases">
        <title>Genomic Encyclopedia of Type Strains, Phase III (KMG-III): the genomes of soil and plant-associated and newly described type strains.</title>
        <authorList>
            <person name="Whitman W."/>
        </authorList>
    </citation>
    <scope>NUCLEOTIDE SEQUENCE [LARGE SCALE GENOMIC DNA]</scope>
    <source>
        <strain evidence="2 3">CECT 8488</strain>
    </source>
</reference>
<dbReference type="RefSeq" id="WP_115935724.1">
    <property type="nucleotide sequence ID" value="NZ_QRDW01000002.1"/>
</dbReference>
<feature type="chain" id="PRO_5017788425" evidence="1">
    <location>
        <begin position="19"/>
        <end position="185"/>
    </location>
</feature>
<gene>
    <name evidence="2" type="ORF">DFP90_102189</name>
</gene>
<name>A0A3D9HS60_9PROT</name>
<accession>A0A3D9HS60</accession>
<keyword evidence="3" id="KW-1185">Reference proteome</keyword>
<organism evidence="2 3">
    <name type="scientific">Aestuariispira insulae</name>
    <dbReference type="NCBI Taxonomy" id="1461337"/>
    <lineage>
        <taxon>Bacteria</taxon>
        <taxon>Pseudomonadati</taxon>
        <taxon>Pseudomonadota</taxon>
        <taxon>Alphaproteobacteria</taxon>
        <taxon>Rhodospirillales</taxon>
        <taxon>Kiloniellaceae</taxon>
        <taxon>Aestuariispira</taxon>
    </lineage>
</organism>